<accession>A0A2S8GLP2</accession>
<dbReference type="InterPro" id="IPR051043">
    <property type="entry name" value="Sulfatase_Mod_Factor_Kinase"/>
</dbReference>
<dbReference type="InterPro" id="IPR042095">
    <property type="entry name" value="SUMF_sf"/>
</dbReference>
<dbReference type="InterPro" id="IPR005532">
    <property type="entry name" value="SUMF_dom"/>
</dbReference>
<dbReference type="AlphaFoldDB" id="A0A2S8GLP2"/>
<dbReference type="PANTHER" id="PTHR23150">
    <property type="entry name" value="SULFATASE MODIFYING FACTOR 1, 2"/>
    <property type="match status" value="1"/>
</dbReference>
<organism evidence="2 3">
    <name type="scientific">Blastopirellula marina</name>
    <dbReference type="NCBI Taxonomy" id="124"/>
    <lineage>
        <taxon>Bacteria</taxon>
        <taxon>Pseudomonadati</taxon>
        <taxon>Planctomycetota</taxon>
        <taxon>Planctomycetia</taxon>
        <taxon>Pirellulales</taxon>
        <taxon>Pirellulaceae</taxon>
        <taxon>Blastopirellula</taxon>
    </lineage>
</organism>
<reference evidence="2 3" key="1">
    <citation type="submission" date="2018-02" db="EMBL/GenBank/DDBJ databases">
        <title>Comparative genomes isolates from brazilian mangrove.</title>
        <authorList>
            <person name="Araujo J.E."/>
            <person name="Taketani R.G."/>
            <person name="Silva M.C.P."/>
            <person name="Loureco M.V."/>
            <person name="Andreote F.D."/>
        </authorList>
    </citation>
    <scope>NUCLEOTIDE SEQUENCE [LARGE SCALE GENOMIC DNA]</scope>
    <source>
        <strain evidence="2 3">Nap-Phe MGV</strain>
    </source>
</reference>
<dbReference type="GO" id="GO:0120147">
    <property type="term" value="F:formylglycine-generating oxidase activity"/>
    <property type="evidence" value="ECO:0007669"/>
    <property type="project" value="TreeGrafter"/>
</dbReference>
<sequence>MVCFASAFAHAEEVVGISKTKPENGPFVEVEQGFMVPYEITIPGTDVQLKMIPIPGGKFKLGSPESEEGHEDSESPEVEVEVAPFWMAEHETTWEQYKPYMELYNIFKKFQADRVRLVNDDNRVDAITAPTPLYEPSFTFEYGEEPNLPATTMTSYAARQYTKWLSGVTGNQYRLPSEAEWEYAATGGAPTAYHFGDDAEKLDEYAWYEDNSEDTPHFVKEKKPNQYGLYDMHGNVWELVLDQYSDEGFKKLEGKKLTALDTVNWPTEPEPLMAKGGGWDETPEMCRSASKIGSSEDDWKGEDPNIPLSPWWFTSYPSTCVGFRVIRPLEEVSKKDAVKFYVPDIEMLKLDVGDRILEGRGIEGLVDPKLPAAIKEVN</sequence>
<evidence type="ECO:0000313" key="3">
    <source>
        <dbReference type="Proteomes" id="UP000237819"/>
    </source>
</evidence>
<proteinExistence type="predicted"/>
<dbReference type="PANTHER" id="PTHR23150:SF19">
    <property type="entry name" value="FORMYLGLYCINE-GENERATING ENZYME"/>
    <property type="match status" value="1"/>
</dbReference>
<dbReference type="Gene3D" id="3.90.1580.10">
    <property type="entry name" value="paralog of FGE (formylglycine-generating enzyme)"/>
    <property type="match status" value="1"/>
</dbReference>
<dbReference type="Proteomes" id="UP000237819">
    <property type="component" value="Unassembled WGS sequence"/>
</dbReference>
<protein>
    <submittedName>
        <fullName evidence="2">Transcriptional regulator</fullName>
    </submittedName>
</protein>
<dbReference type="EMBL" id="PUHZ01000017">
    <property type="protein sequence ID" value="PQO44934.1"/>
    <property type="molecule type" value="Genomic_DNA"/>
</dbReference>
<dbReference type="InterPro" id="IPR016187">
    <property type="entry name" value="CTDL_fold"/>
</dbReference>
<comment type="caution">
    <text evidence="2">The sequence shown here is derived from an EMBL/GenBank/DDBJ whole genome shotgun (WGS) entry which is preliminary data.</text>
</comment>
<dbReference type="OrthoDB" id="9812426at2"/>
<evidence type="ECO:0000259" key="1">
    <source>
        <dbReference type="Pfam" id="PF03781"/>
    </source>
</evidence>
<evidence type="ECO:0000313" key="2">
    <source>
        <dbReference type="EMBL" id="PQO44934.1"/>
    </source>
</evidence>
<dbReference type="SUPFAM" id="SSF56436">
    <property type="entry name" value="C-type lectin-like"/>
    <property type="match status" value="1"/>
</dbReference>
<gene>
    <name evidence="2" type="ORF">C5Y93_17430</name>
</gene>
<feature type="domain" description="Sulfatase-modifying factor enzyme-like" evidence="1">
    <location>
        <begin position="50"/>
        <end position="297"/>
    </location>
</feature>
<name>A0A2S8GLP2_9BACT</name>
<dbReference type="Pfam" id="PF03781">
    <property type="entry name" value="FGE-sulfatase"/>
    <property type="match status" value="1"/>
</dbReference>